<evidence type="ECO:0000313" key="1">
    <source>
        <dbReference type="EMBL" id="CAG7822917.1"/>
    </source>
</evidence>
<organism evidence="1 2">
    <name type="scientific">Allacma fusca</name>
    <dbReference type="NCBI Taxonomy" id="39272"/>
    <lineage>
        <taxon>Eukaryota</taxon>
        <taxon>Metazoa</taxon>
        <taxon>Ecdysozoa</taxon>
        <taxon>Arthropoda</taxon>
        <taxon>Hexapoda</taxon>
        <taxon>Collembola</taxon>
        <taxon>Symphypleona</taxon>
        <taxon>Sminthuridae</taxon>
        <taxon>Allacma</taxon>
    </lineage>
</organism>
<dbReference type="AlphaFoldDB" id="A0A8J2KSG0"/>
<gene>
    <name evidence="1" type="ORF">AFUS01_LOCUS33158</name>
</gene>
<sequence length="65" mass="7816">MDWFISTLNFRGDKEREAWCQEYFEEYLVSMFLDNISTFVKSQEFVNGFLAACEFSLRYHVLANQ</sequence>
<comment type="caution">
    <text evidence="1">The sequence shown here is derived from an EMBL/GenBank/DDBJ whole genome shotgun (WGS) entry which is preliminary data.</text>
</comment>
<keyword evidence="2" id="KW-1185">Reference proteome</keyword>
<protein>
    <submittedName>
        <fullName evidence="1">Uncharacterized protein</fullName>
    </submittedName>
</protein>
<dbReference type="EMBL" id="CAJVCH010527811">
    <property type="protein sequence ID" value="CAG7822917.1"/>
    <property type="molecule type" value="Genomic_DNA"/>
</dbReference>
<accession>A0A8J2KSG0</accession>
<feature type="non-terminal residue" evidence="1">
    <location>
        <position position="1"/>
    </location>
</feature>
<proteinExistence type="predicted"/>
<name>A0A8J2KSG0_9HEXA</name>
<reference evidence="1" key="1">
    <citation type="submission" date="2021-06" db="EMBL/GenBank/DDBJ databases">
        <authorList>
            <person name="Hodson N. C."/>
            <person name="Mongue J. A."/>
            <person name="Jaron S. K."/>
        </authorList>
    </citation>
    <scope>NUCLEOTIDE SEQUENCE</scope>
</reference>
<dbReference type="Proteomes" id="UP000708208">
    <property type="component" value="Unassembled WGS sequence"/>
</dbReference>
<evidence type="ECO:0000313" key="2">
    <source>
        <dbReference type="Proteomes" id="UP000708208"/>
    </source>
</evidence>